<name>A0A1H0JSQ2_9ACTN</name>
<gene>
    <name evidence="4" type="ORF">SAMN04515671_1029</name>
</gene>
<feature type="domain" description="DUF2510" evidence="3">
    <location>
        <begin position="6"/>
        <end position="38"/>
    </location>
</feature>
<feature type="transmembrane region" description="Helical" evidence="2">
    <location>
        <begin position="138"/>
        <end position="156"/>
    </location>
</feature>
<dbReference type="Pfam" id="PF10708">
    <property type="entry name" value="DUF2510"/>
    <property type="match status" value="1"/>
</dbReference>
<feature type="compositionally biased region" description="Low complexity" evidence="1">
    <location>
        <begin position="50"/>
        <end position="71"/>
    </location>
</feature>
<accession>A0A1H0JSQ2</accession>
<keyword evidence="2" id="KW-0812">Transmembrane</keyword>
<dbReference type="OrthoDB" id="3254245at2"/>
<feature type="compositionally biased region" description="Pro residues" evidence="1">
    <location>
        <begin position="40"/>
        <end position="49"/>
    </location>
</feature>
<dbReference type="RefSeq" id="WP_090474872.1">
    <property type="nucleotide sequence ID" value="NZ_LT629710.1"/>
</dbReference>
<sequence>MTAPVAGWYADPNGSTDLRFWDGAAWTPSTQPAPAAQSPYPNPGQPYPAQPYVGQPYPGQPDLGRYAGQPYPGQPYPAQPTRLSAPAAGLLARSRFTLITIAVCIVYYIIERSAHIVFFGVLPVVMTARSFQAKEPYAIIGAAIAAVTIVNAFAHIF</sequence>
<keyword evidence="2" id="KW-1133">Transmembrane helix</keyword>
<evidence type="ECO:0000313" key="4">
    <source>
        <dbReference type="EMBL" id="SDO46756.1"/>
    </source>
</evidence>
<organism evidence="4 5">
    <name type="scientific">Nakamurella panacisegetis</name>
    <dbReference type="NCBI Taxonomy" id="1090615"/>
    <lineage>
        <taxon>Bacteria</taxon>
        <taxon>Bacillati</taxon>
        <taxon>Actinomycetota</taxon>
        <taxon>Actinomycetes</taxon>
        <taxon>Nakamurellales</taxon>
        <taxon>Nakamurellaceae</taxon>
        <taxon>Nakamurella</taxon>
    </lineage>
</organism>
<evidence type="ECO:0000256" key="2">
    <source>
        <dbReference type="SAM" id="Phobius"/>
    </source>
</evidence>
<dbReference type="EMBL" id="LT629710">
    <property type="protein sequence ID" value="SDO46756.1"/>
    <property type="molecule type" value="Genomic_DNA"/>
</dbReference>
<protein>
    <recommendedName>
        <fullName evidence="3">DUF2510 domain-containing protein</fullName>
    </recommendedName>
</protein>
<keyword evidence="2" id="KW-0472">Membrane</keyword>
<feature type="region of interest" description="Disordered" evidence="1">
    <location>
        <begin position="1"/>
        <end position="71"/>
    </location>
</feature>
<evidence type="ECO:0000259" key="3">
    <source>
        <dbReference type="Pfam" id="PF10708"/>
    </source>
</evidence>
<dbReference type="AlphaFoldDB" id="A0A1H0JSQ2"/>
<proteinExistence type="predicted"/>
<dbReference type="InterPro" id="IPR018929">
    <property type="entry name" value="DUF2510"/>
</dbReference>
<feature type="compositionally biased region" description="Low complexity" evidence="1">
    <location>
        <begin position="24"/>
        <end position="39"/>
    </location>
</feature>
<evidence type="ECO:0000313" key="5">
    <source>
        <dbReference type="Proteomes" id="UP000198741"/>
    </source>
</evidence>
<reference evidence="4 5" key="1">
    <citation type="submission" date="2016-10" db="EMBL/GenBank/DDBJ databases">
        <authorList>
            <person name="de Groot N.N."/>
        </authorList>
    </citation>
    <scope>NUCLEOTIDE SEQUENCE [LARGE SCALE GENOMIC DNA]</scope>
    <source>
        <strain evidence="5">P4-7,KCTC 19426,CECT 7604</strain>
    </source>
</reference>
<evidence type="ECO:0000256" key="1">
    <source>
        <dbReference type="SAM" id="MobiDB-lite"/>
    </source>
</evidence>
<feature type="transmembrane region" description="Helical" evidence="2">
    <location>
        <begin position="116"/>
        <end position="131"/>
    </location>
</feature>
<keyword evidence="5" id="KW-1185">Reference proteome</keyword>
<dbReference type="Proteomes" id="UP000198741">
    <property type="component" value="Chromosome I"/>
</dbReference>